<accession>A0A812SV95</accession>
<dbReference type="OrthoDB" id="75724at2759"/>
<reference evidence="1" key="1">
    <citation type="submission" date="2021-02" db="EMBL/GenBank/DDBJ databases">
        <authorList>
            <person name="Dougan E. K."/>
            <person name="Rhodes N."/>
            <person name="Thang M."/>
            <person name="Chan C."/>
        </authorList>
    </citation>
    <scope>NUCLEOTIDE SEQUENCE</scope>
</reference>
<protein>
    <submittedName>
        <fullName evidence="1">Rsc5 protein</fullName>
    </submittedName>
</protein>
<sequence length="202" mass="23253">WERGNEKGLLHEVLDQWYKLFVPRSRQAAMLSSYLVSWEMEAEVGLTQTCFSAWQHLVQGEARRRLRERSREGVHLAVQKFLLGNQKGLLHEALSLWQHLCAKRAQRDLLLKKYLVSFEMETGVGLTQTCLASWKKLVDAQARQRSKEHGHEAVKLALQKWERGNAAGLLHEVVTQPSAQPMQERGLSRTASFFLLLPQALW</sequence>
<dbReference type="AlphaFoldDB" id="A0A812SV95"/>
<name>A0A812SV95_9DINO</name>
<proteinExistence type="predicted"/>
<evidence type="ECO:0000313" key="1">
    <source>
        <dbReference type="EMBL" id="CAE7502743.1"/>
    </source>
</evidence>
<dbReference type="Proteomes" id="UP000601435">
    <property type="component" value="Unassembled WGS sequence"/>
</dbReference>
<comment type="caution">
    <text evidence="1">The sequence shown here is derived from an EMBL/GenBank/DDBJ whole genome shotgun (WGS) entry which is preliminary data.</text>
</comment>
<feature type="non-terminal residue" evidence="1">
    <location>
        <position position="202"/>
    </location>
</feature>
<keyword evidence="2" id="KW-1185">Reference proteome</keyword>
<gene>
    <name evidence="1" type="primary">rsc5</name>
    <name evidence="1" type="ORF">SNEC2469_LOCUS14324</name>
</gene>
<organism evidence="1 2">
    <name type="scientific">Symbiodinium necroappetens</name>
    <dbReference type="NCBI Taxonomy" id="1628268"/>
    <lineage>
        <taxon>Eukaryota</taxon>
        <taxon>Sar</taxon>
        <taxon>Alveolata</taxon>
        <taxon>Dinophyceae</taxon>
        <taxon>Suessiales</taxon>
        <taxon>Symbiodiniaceae</taxon>
        <taxon>Symbiodinium</taxon>
    </lineage>
</organism>
<evidence type="ECO:0000313" key="2">
    <source>
        <dbReference type="Proteomes" id="UP000601435"/>
    </source>
</evidence>
<dbReference type="EMBL" id="CAJNJA010022945">
    <property type="protein sequence ID" value="CAE7502743.1"/>
    <property type="molecule type" value="Genomic_DNA"/>
</dbReference>